<feature type="transmembrane region" description="Helical" evidence="6">
    <location>
        <begin position="52"/>
        <end position="70"/>
    </location>
</feature>
<dbReference type="Pfam" id="PF01943">
    <property type="entry name" value="Polysacc_synt"/>
    <property type="match status" value="1"/>
</dbReference>
<proteinExistence type="predicted"/>
<dbReference type="GO" id="GO:0005886">
    <property type="term" value="C:plasma membrane"/>
    <property type="evidence" value="ECO:0007669"/>
    <property type="project" value="UniProtKB-SubCell"/>
</dbReference>
<dbReference type="RefSeq" id="WP_268807473.1">
    <property type="nucleotide sequence ID" value="NZ_FQXN01000002.1"/>
</dbReference>
<dbReference type="EMBL" id="FQXN01000002">
    <property type="protein sequence ID" value="SHH27182.1"/>
    <property type="molecule type" value="Genomic_DNA"/>
</dbReference>
<feature type="transmembrane region" description="Helical" evidence="6">
    <location>
        <begin position="361"/>
        <end position="378"/>
    </location>
</feature>
<evidence type="ECO:0000313" key="8">
    <source>
        <dbReference type="Proteomes" id="UP000242592"/>
    </source>
</evidence>
<name>A0A1M5RLI2_9BACT</name>
<evidence type="ECO:0000313" key="7">
    <source>
        <dbReference type="EMBL" id="SHH27182.1"/>
    </source>
</evidence>
<reference evidence="8" key="1">
    <citation type="submission" date="2016-11" db="EMBL/GenBank/DDBJ databases">
        <authorList>
            <person name="Varghese N."/>
            <person name="Submissions S."/>
        </authorList>
    </citation>
    <scope>NUCLEOTIDE SEQUENCE [LARGE SCALE GENOMIC DNA]</scope>
    <source>
        <strain evidence="8">DSM 15807</strain>
    </source>
</reference>
<feature type="transmembrane region" description="Helical" evidence="6">
    <location>
        <begin position="12"/>
        <end position="32"/>
    </location>
</feature>
<feature type="transmembrane region" description="Helical" evidence="6">
    <location>
        <begin position="172"/>
        <end position="190"/>
    </location>
</feature>
<dbReference type="AlphaFoldDB" id="A0A1M5RLI2"/>
<evidence type="ECO:0000256" key="6">
    <source>
        <dbReference type="SAM" id="Phobius"/>
    </source>
</evidence>
<feature type="transmembrane region" description="Helical" evidence="6">
    <location>
        <begin position="211"/>
        <end position="228"/>
    </location>
</feature>
<dbReference type="PANTHER" id="PTHR30250">
    <property type="entry name" value="PST FAMILY PREDICTED COLANIC ACID TRANSPORTER"/>
    <property type="match status" value="1"/>
</dbReference>
<keyword evidence="5 6" id="KW-0472">Membrane</keyword>
<feature type="transmembrane region" description="Helical" evidence="6">
    <location>
        <begin position="384"/>
        <end position="400"/>
    </location>
</feature>
<comment type="subcellular location">
    <subcellularLocation>
        <location evidence="1">Cell membrane</location>
        <topology evidence="1">Multi-pass membrane protein</topology>
    </subcellularLocation>
</comment>
<feature type="transmembrane region" description="Helical" evidence="6">
    <location>
        <begin position="289"/>
        <end position="307"/>
    </location>
</feature>
<evidence type="ECO:0000256" key="5">
    <source>
        <dbReference type="ARBA" id="ARBA00023136"/>
    </source>
</evidence>
<dbReference type="InterPro" id="IPR002797">
    <property type="entry name" value="Polysacc_synth"/>
</dbReference>
<keyword evidence="8" id="KW-1185">Reference proteome</keyword>
<feature type="transmembrane region" description="Helical" evidence="6">
    <location>
        <begin position="434"/>
        <end position="452"/>
    </location>
</feature>
<evidence type="ECO:0000256" key="4">
    <source>
        <dbReference type="ARBA" id="ARBA00022989"/>
    </source>
</evidence>
<sequence length="473" mass="53839">MDKAYKSLAKNTFIISLGSFGSRAISFFMLPIFTRILSQTDYGKIDFFNTTISLLLPFLTLGITDAVFRFTMEKTGEKEKSVVLSSALMVSFWGTFVFLVLVPIISKIKSISELTIYMAFAFAINSILSILKTYIRAKQKLFIYALGDIVHTLSFATLGIILVAVLRYGIQGYFLSYIFSSLIDVIYLLIAGKVYKDILLRNISFHKVKAMLRYSIPLIPNGLSWWIMNVSDRYLIIIFLGFAANGIYSVSYKFMSLITILNGIFYQAWQISAIEQYEREDKGIFYSNVFKMLSIFLLFTVLLFAIVLKPMVMIMTGESFYEAWKYIPFLFLGAIFSAFSGFFGVGYIASKNTMGAFKTSVIGAMVNFGINILFIPIIGLKAAAISTMLAFFTMWILRVFETRKYFQIKINWIKLVLSFLLVSLSLFANFIQKIFIMYTIQIATLIVFILINRKEIKAILLKIKVAIISKTGR</sequence>
<keyword evidence="2" id="KW-1003">Cell membrane</keyword>
<feature type="transmembrane region" description="Helical" evidence="6">
    <location>
        <begin position="327"/>
        <end position="349"/>
    </location>
</feature>
<dbReference type="InterPro" id="IPR050833">
    <property type="entry name" value="Poly_Biosynth_Transport"/>
</dbReference>
<keyword evidence="4 6" id="KW-1133">Transmembrane helix</keyword>
<dbReference type="Proteomes" id="UP000242592">
    <property type="component" value="Unassembled WGS sequence"/>
</dbReference>
<evidence type="ECO:0000256" key="3">
    <source>
        <dbReference type="ARBA" id="ARBA00022692"/>
    </source>
</evidence>
<protein>
    <submittedName>
        <fullName evidence="7">Membrane protein involved in the export of O-antigen and teichoic acid</fullName>
    </submittedName>
</protein>
<feature type="transmembrane region" description="Helical" evidence="6">
    <location>
        <begin position="141"/>
        <end position="166"/>
    </location>
</feature>
<organism evidence="7 8">
    <name type="scientific">Thermosipho atlanticus DSM 15807</name>
    <dbReference type="NCBI Taxonomy" id="1123380"/>
    <lineage>
        <taxon>Bacteria</taxon>
        <taxon>Thermotogati</taxon>
        <taxon>Thermotogota</taxon>
        <taxon>Thermotogae</taxon>
        <taxon>Thermotogales</taxon>
        <taxon>Fervidobacteriaceae</taxon>
        <taxon>Thermosipho</taxon>
    </lineage>
</organism>
<gene>
    <name evidence="7" type="ORF">SAMN02745199_0492</name>
</gene>
<keyword evidence="3 6" id="KW-0812">Transmembrane</keyword>
<feature type="transmembrane region" description="Helical" evidence="6">
    <location>
        <begin position="114"/>
        <end position="134"/>
    </location>
</feature>
<feature type="transmembrane region" description="Helical" evidence="6">
    <location>
        <begin position="412"/>
        <end position="428"/>
    </location>
</feature>
<accession>A0A1M5RLI2</accession>
<feature type="transmembrane region" description="Helical" evidence="6">
    <location>
        <begin position="82"/>
        <end position="102"/>
    </location>
</feature>
<evidence type="ECO:0000256" key="2">
    <source>
        <dbReference type="ARBA" id="ARBA00022475"/>
    </source>
</evidence>
<dbReference type="STRING" id="1123380.SAMN02745199_0492"/>
<evidence type="ECO:0000256" key="1">
    <source>
        <dbReference type="ARBA" id="ARBA00004651"/>
    </source>
</evidence>
<dbReference type="PANTHER" id="PTHR30250:SF11">
    <property type="entry name" value="O-ANTIGEN TRANSPORTER-RELATED"/>
    <property type="match status" value="1"/>
</dbReference>